<evidence type="ECO:0000256" key="1">
    <source>
        <dbReference type="ARBA" id="ARBA00022741"/>
    </source>
</evidence>
<dbReference type="SMART" id="SM00239">
    <property type="entry name" value="C2"/>
    <property type="match status" value="1"/>
</dbReference>
<dbReference type="InterPro" id="IPR029787">
    <property type="entry name" value="Nucleotide_cyclase"/>
</dbReference>
<dbReference type="Pfam" id="PF00168">
    <property type="entry name" value="C2"/>
    <property type="match status" value="1"/>
</dbReference>
<dbReference type="Pfam" id="PF13191">
    <property type="entry name" value="AAA_16"/>
    <property type="match status" value="1"/>
</dbReference>
<feature type="domain" description="Guanylate cyclase" evidence="5">
    <location>
        <begin position="30"/>
        <end position="159"/>
    </location>
</feature>
<feature type="region of interest" description="Disordered" evidence="3">
    <location>
        <begin position="1132"/>
        <end position="1151"/>
    </location>
</feature>
<comment type="caution">
    <text evidence="6">The sequence shown here is derived from an EMBL/GenBank/DDBJ whole genome shotgun (WGS) entry which is preliminary data.</text>
</comment>
<dbReference type="Gene3D" id="2.60.40.150">
    <property type="entry name" value="C2 domain"/>
    <property type="match status" value="1"/>
</dbReference>
<reference evidence="6 7" key="1">
    <citation type="journal article" date="2018" name="Genome Biol. Evol.">
        <title>Multiple Roots of Fruiting Body Formation in Amoebozoa.</title>
        <authorList>
            <person name="Hillmann F."/>
            <person name="Forbes G."/>
            <person name="Novohradska S."/>
            <person name="Ferling I."/>
            <person name="Riege K."/>
            <person name="Groth M."/>
            <person name="Westermann M."/>
            <person name="Marz M."/>
            <person name="Spaller T."/>
            <person name="Winckler T."/>
            <person name="Schaap P."/>
            <person name="Glockner G."/>
        </authorList>
    </citation>
    <scope>NUCLEOTIDE SEQUENCE [LARGE SCALE GENOMIC DNA]</scope>
    <source>
        <strain evidence="6 7">Jena</strain>
    </source>
</reference>
<dbReference type="PROSITE" id="PS50125">
    <property type="entry name" value="GUANYLATE_CYCLASE_2"/>
    <property type="match status" value="2"/>
</dbReference>
<feature type="domain" description="Guanylate cyclase" evidence="5">
    <location>
        <begin position="282"/>
        <end position="432"/>
    </location>
</feature>
<dbReference type="Gene3D" id="3.30.70.1230">
    <property type="entry name" value="Nucleotide cyclase"/>
    <property type="match status" value="2"/>
</dbReference>
<dbReference type="PANTHER" id="PTHR16305">
    <property type="entry name" value="TESTICULAR SOLUBLE ADENYLYL CYCLASE"/>
    <property type="match status" value="1"/>
</dbReference>
<feature type="domain" description="C2" evidence="4">
    <location>
        <begin position="972"/>
        <end position="1091"/>
    </location>
</feature>
<organism evidence="6 7">
    <name type="scientific">Planoprotostelium fungivorum</name>
    <dbReference type="NCBI Taxonomy" id="1890364"/>
    <lineage>
        <taxon>Eukaryota</taxon>
        <taxon>Amoebozoa</taxon>
        <taxon>Evosea</taxon>
        <taxon>Variosea</taxon>
        <taxon>Cavosteliida</taxon>
        <taxon>Cavosteliaceae</taxon>
        <taxon>Planoprotostelium</taxon>
    </lineage>
</organism>
<dbReference type="SUPFAM" id="SSF52540">
    <property type="entry name" value="P-loop containing nucleoside triphosphate hydrolases"/>
    <property type="match status" value="1"/>
</dbReference>
<dbReference type="Gene3D" id="3.40.50.300">
    <property type="entry name" value="P-loop containing nucleotide triphosphate hydrolases"/>
    <property type="match status" value="1"/>
</dbReference>
<dbReference type="InterPro" id="IPR001054">
    <property type="entry name" value="A/G_cyclase"/>
</dbReference>
<dbReference type="Proteomes" id="UP000241769">
    <property type="component" value="Unassembled WGS sequence"/>
</dbReference>
<dbReference type="PROSITE" id="PS50004">
    <property type="entry name" value="C2"/>
    <property type="match status" value="1"/>
</dbReference>
<evidence type="ECO:0000259" key="4">
    <source>
        <dbReference type="PROSITE" id="PS50004"/>
    </source>
</evidence>
<sequence length="1208" mass="136268">MNRLEKEGNSQKEKEDLGVLAPFAEELQLTHMWIDITGFTSLAERLNQKYSAAEGEEILTNVLNEYFTAINSIIESHHGCIFKIAGDAVSVVWNDSACSQYPLPHANFLAALDCACSIQKRLHNYRPLCAQNIELSCRISVGVGMGDFLLVGGVSHKYETVLHGDPLRQTTEGSKVGVSGEIILSPESFRLIKEMEMNAEGIFSEKSEGYVQFHYGRVPIHHRFQRTKHPIRNLSRTLIIPEDNPYGTHRTKKVLEQLVPQFVCDRLKSTTSYWHSELRQVSVVFILLDGIVKASENDHDRARWSRTMTTDSLLGEYVHEPITDDSELLGKIQDVFLEIQRTVLDAGGTIRQFILDDKGPVCIAVFGMPAQGDDTHRSVVSSMRIHQWLTRHDVDHSIGITTGRAFCGYVGTKNRRELGIVGDIVNLSARLMEAARSEGSGTIFCDAQTCHNSRELIHFRETEAIRVKGKARMIRVFIPTNVVSPGQILSTKKPSVGRRKETEKIQRMFKEYVEEGQRGTLVIRGDKGMGKTHLIQEFLQFSREYTSSMPAGSLRPIILNGTAHSFEQNSHLFGMRQIVRSMLDQFFPRVYAFLKVHFPALGTSPDPRRRSVPLSLLYQKTGSQLEMTAEYGEAVTKSLHSMNNILGDEEKVEDMTEDITNQLVTVFYELFERLSQTRKIIVIVEDVQWMDRSSWSLLTKMNKKLKLMIVMSVRSVPKQMDHIPSLHSCHVLQLAKLSPEELGEILADIFDVNDISDDVTQGNPYFAVELFKNMVERRQIVIFDKLLSPLQHPNGNALTVCRFSITTTSQNSPSQNPELPATLEGAVTARIDHLAPNQLEVLKAASIIGNTFTVDMLRGMLPQSNTVNEEIEKMKDQDIIVASPSLKNGEQTYSFRHMTVQEVVYRMTSFSQKRNLKEKLKSVKNRMWGSSNPSIKLTVTLVKLDVKSASHGILKAGAEHNHSNPTQPMSGPSSYSSLISEYDGPMSPYQKPMHGYLVVKVIEAEGLSGRVQNPYVKVGFSVYVRTKSVKTESPNPVWNEIMEWRDITVEPGYQLKFSIYNKAIIGGDEQLGICRVPTDHILANEFIDRKIDIQPGKNGTPIRGQLHIRITFQTENRPDPDVIKSKQFLSSPILSSPDESEEEISASAYATEEEWLQAEKERKEARARRKAERATIRQKRAEDRAKKLTLSQLETAINNSSEGAVRKE</sequence>
<evidence type="ECO:0000313" key="7">
    <source>
        <dbReference type="Proteomes" id="UP000241769"/>
    </source>
</evidence>
<keyword evidence="1" id="KW-0547">Nucleotide-binding</keyword>
<dbReference type="STRING" id="1890364.A0A2P6P0Q8"/>
<keyword evidence="2" id="KW-0067">ATP-binding</keyword>
<accession>A0A2P6P0Q8</accession>
<evidence type="ECO:0000313" key="6">
    <source>
        <dbReference type="EMBL" id="PRP89777.1"/>
    </source>
</evidence>
<dbReference type="CDD" id="cd07302">
    <property type="entry name" value="CHD"/>
    <property type="match status" value="2"/>
</dbReference>
<dbReference type="GO" id="GO:0035556">
    <property type="term" value="P:intracellular signal transduction"/>
    <property type="evidence" value="ECO:0007669"/>
    <property type="project" value="InterPro"/>
</dbReference>
<dbReference type="GO" id="GO:0004016">
    <property type="term" value="F:adenylate cyclase activity"/>
    <property type="evidence" value="ECO:0007669"/>
    <property type="project" value="TreeGrafter"/>
</dbReference>
<dbReference type="GO" id="GO:0005524">
    <property type="term" value="F:ATP binding"/>
    <property type="evidence" value="ECO:0007669"/>
    <property type="project" value="UniProtKB-KW"/>
</dbReference>
<evidence type="ECO:0000259" key="5">
    <source>
        <dbReference type="PROSITE" id="PS50125"/>
    </source>
</evidence>
<dbReference type="GO" id="GO:0009190">
    <property type="term" value="P:cyclic nucleotide biosynthetic process"/>
    <property type="evidence" value="ECO:0007669"/>
    <property type="project" value="InterPro"/>
</dbReference>
<dbReference type="Pfam" id="PF00211">
    <property type="entry name" value="Guanylate_cyc"/>
    <property type="match status" value="2"/>
</dbReference>
<dbReference type="InterPro" id="IPR027417">
    <property type="entry name" value="P-loop_NTPase"/>
</dbReference>
<dbReference type="EMBL" id="MDYQ01000001">
    <property type="protein sequence ID" value="PRP89777.1"/>
    <property type="molecule type" value="Genomic_DNA"/>
</dbReference>
<proteinExistence type="predicted"/>
<dbReference type="InterPro" id="IPR000008">
    <property type="entry name" value="C2_dom"/>
</dbReference>
<dbReference type="GO" id="GO:0005737">
    <property type="term" value="C:cytoplasm"/>
    <property type="evidence" value="ECO:0007669"/>
    <property type="project" value="TreeGrafter"/>
</dbReference>
<evidence type="ECO:0008006" key="8">
    <source>
        <dbReference type="Google" id="ProtNLM"/>
    </source>
</evidence>
<gene>
    <name evidence="6" type="ORF">PROFUN_00119</name>
</gene>
<dbReference type="OrthoDB" id="29726at2759"/>
<keyword evidence="7" id="KW-1185">Reference proteome</keyword>
<feature type="region of interest" description="Disordered" evidence="3">
    <location>
        <begin position="1159"/>
        <end position="1184"/>
    </location>
</feature>
<dbReference type="InParanoid" id="A0A2P6P0Q8"/>
<protein>
    <recommendedName>
        <fullName evidence="8">Adenylate/guanylate cyclase</fullName>
    </recommendedName>
</protein>
<dbReference type="CDD" id="cd00030">
    <property type="entry name" value="C2"/>
    <property type="match status" value="1"/>
</dbReference>
<dbReference type="SUPFAM" id="SSF55073">
    <property type="entry name" value="Nucleotide cyclase"/>
    <property type="match status" value="2"/>
</dbReference>
<dbReference type="InterPro" id="IPR041664">
    <property type="entry name" value="AAA_16"/>
</dbReference>
<name>A0A2P6P0Q8_9EUKA</name>
<evidence type="ECO:0000256" key="3">
    <source>
        <dbReference type="SAM" id="MobiDB-lite"/>
    </source>
</evidence>
<evidence type="ECO:0000256" key="2">
    <source>
        <dbReference type="ARBA" id="ARBA00022840"/>
    </source>
</evidence>
<dbReference type="SUPFAM" id="SSF49562">
    <property type="entry name" value="C2 domain (Calcium/lipid-binding domain, CaLB)"/>
    <property type="match status" value="1"/>
</dbReference>
<dbReference type="PANTHER" id="PTHR16305:SF28">
    <property type="entry name" value="GUANYLATE CYCLASE DOMAIN-CONTAINING PROTEIN"/>
    <property type="match status" value="1"/>
</dbReference>
<dbReference type="AlphaFoldDB" id="A0A2P6P0Q8"/>
<dbReference type="InterPro" id="IPR035892">
    <property type="entry name" value="C2_domain_sf"/>
</dbReference>
<feature type="compositionally biased region" description="Basic and acidic residues" evidence="3">
    <location>
        <begin position="1172"/>
        <end position="1184"/>
    </location>
</feature>